<dbReference type="InterPro" id="IPR051275">
    <property type="entry name" value="Cell_adhesion_signaling"/>
</dbReference>
<evidence type="ECO:0000313" key="8">
    <source>
        <dbReference type="EMBL" id="KAJ1186084.1"/>
    </source>
</evidence>
<dbReference type="InterPro" id="IPR003598">
    <property type="entry name" value="Ig_sub2"/>
</dbReference>
<dbReference type="AlphaFoldDB" id="A0AAV7UDL0"/>
<dbReference type="Pfam" id="PF07679">
    <property type="entry name" value="I-set"/>
    <property type="match status" value="1"/>
</dbReference>
<dbReference type="GO" id="GO:0005911">
    <property type="term" value="C:cell-cell junction"/>
    <property type="evidence" value="ECO:0007669"/>
    <property type="project" value="TreeGrafter"/>
</dbReference>
<organism evidence="8 9">
    <name type="scientific">Pleurodeles waltl</name>
    <name type="common">Iberian ribbed newt</name>
    <dbReference type="NCBI Taxonomy" id="8319"/>
    <lineage>
        <taxon>Eukaryota</taxon>
        <taxon>Metazoa</taxon>
        <taxon>Chordata</taxon>
        <taxon>Craniata</taxon>
        <taxon>Vertebrata</taxon>
        <taxon>Euteleostomi</taxon>
        <taxon>Amphibia</taxon>
        <taxon>Batrachia</taxon>
        <taxon>Caudata</taxon>
        <taxon>Salamandroidea</taxon>
        <taxon>Salamandridae</taxon>
        <taxon>Pleurodelinae</taxon>
        <taxon>Pleurodeles</taxon>
    </lineage>
</organism>
<dbReference type="SUPFAM" id="SSF48726">
    <property type="entry name" value="Immunoglobulin"/>
    <property type="match status" value="2"/>
</dbReference>
<dbReference type="SMART" id="SM00409">
    <property type="entry name" value="IG"/>
    <property type="match status" value="2"/>
</dbReference>
<dbReference type="PANTHER" id="PTHR11640">
    <property type="entry name" value="NEPHRIN"/>
    <property type="match status" value="1"/>
</dbReference>
<feature type="domain" description="Ig-like" evidence="7">
    <location>
        <begin position="72"/>
        <end position="139"/>
    </location>
</feature>
<dbReference type="PROSITE" id="PS50835">
    <property type="entry name" value="IG_LIKE"/>
    <property type="match status" value="2"/>
</dbReference>
<dbReference type="GO" id="GO:0098609">
    <property type="term" value="P:cell-cell adhesion"/>
    <property type="evidence" value="ECO:0007669"/>
    <property type="project" value="TreeGrafter"/>
</dbReference>
<keyword evidence="2 6" id="KW-0472">Membrane</keyword>
<evidence type="ECO:0000256" key="2">
    <source>
        <dbReference type="ARBA" id="ARBA00023136"/>
    </source>
</evidence>
<keyword evidence="6" id="KW-1133">Transmembrane helix</keyword>
<keyword evidence="9" id="KW-1185">Reference proteome</keyword>
<accession>A0AAV7UDL0</accession>
<keyword evidence="6" id="KW-0812">Transmembrane</keyword>
<feature type="transmembrane region" description="Helical" evidence="6">
    <location>
        <begin position="248"/>
        <end position="266"/>
    </location>
</feature>
<protein>
    <recommendedName>
        <fullName evidence="7">Ig-like domain-containing protein</fullName>
    </recommendedName>
</protein>
<dbReference type="FunFam" id="2.60.40.10:FF:000032">
    <property type="entry name" value="palladin isoform X1"/>
    <property type="match status" value="1"/>
</dbReference>
<keyword evidence="5" id="KW-0393">Immunoglobulin domain</keyword>
<dbReference type="Proteomes" id="UP001066276">
    <property type="component" value="Chromosome 3_1"/>
</dbReference>
<dbReference type="InterPro" id="IPR013098">
    <property type="entry name" value="Ig_I-set"/>
</dbReference>
<dbReference type="Gene3D" id="2.60.40.10">
    <property type="entry name" value="Immunoglobulins"/>
    <property type="match status" value="2"/>
</dbReference>
<proteinExistence type="predicted"/>
<comment type="caution">
    <text evidence="8">The sequence shown here is derived from an EMBL/GenBank/DDBJ whole genome shotgun (WGS) entry which is preliminary data.</text>
</comment>
<evidence type="ECO:0000256" key="1">
    <source>
        <dbReference type="ARBA" id="ARBA00004479"/>
    </source>
</evidence>
<dbReference type="InterPro" id="IPR013783">
    <property type="entry name" value="Ig-like_fold"/>
</dbReference>
<gene>
    <name evidence="8" type="ORF">NDU88_002868</name>
</gene>
<reference evidence="8" key="1">
    <citation type="journal article" date="2022" name="bioRxiv">
        <title>Sequencing and chromosome-scale assembly of the giantPleurodeles waltlgenome.</title>
        <authorList>
            <person name="Brown T."/>
            <person name="Elewa A."/>
            <person name="Iarovenko S."/>
            <person name="Subramanian E."/>
            <person name="Araus A.J."/>
            <person name="Petzold A."/>
            <person name="Susuki M."/>
            <person name="Suzuki K.-i.T."/>
            <person name="Hayashi T."/>
            <person name="Toyoda A."/>
            <person name="Oliveira C."/>
            <person name="Osipova E."/>
            <person name="Leigh N.D."/>
            <person name="Simon A."/>
            <person name="Yun M.H."/>
        </authorList>
    </citation>
    <scope>NUCLEOTIDE SEQUENCE</scope>
    <source>
        <strain evidence="8">20211129_DDA</strain>
        <tissue evidence="8">Liver</tissue>
    </source>
</reference>
<evidence type="ECO:0000259" key="7">
    <source>
        <dbReference type="PROSITE" id="PS50835"/>
    </source>
</evidence>
<dbReference type="GO" id="GO:0050839">
    <property type="term" value="F:cell adhesion molecule binding"/>
    <property type="evidence" value="ECO:0007669"/>
    <property type="project" value="TreeGrafter"/>
</dbReference>
<dbReference type="InterPro" id="IPR003599">
    <property type="entry name" value="Ig_sub"/>
</dbReference>
<dbReference type="PANTHER" id="PTHR11640:SF164">
    <property type="entry name" value="MAM DOMAIN-CONTAINING GLYCOSYLPHOSPHATIDYLINOSITOL ANCHOR PROTEIN 1"/>
    <property type="match status" value="1"/>
</dbReference>
<comment type="subcellular location">
    <subcellularLocation>
        <location evidence="1">Membrane</location>
        <topology evidence="1">Single-pass type I membrane protein</topology>
    </subcellularLocation>
</comment>
<dbReference type="InterPro" id="IPR036179">
    <property type="entry name" value="Ig-like_dom_sf"/>
</dbReference>
<feature type="domain" description="Ig-like" evidence="7">
    <location>
        <begin position="147"/>
        <end position="222"/>
    </location>
</feature>
<keyword evidence="3" id="KW-1015">Disulfide bond</keyword>
<evidence type="ECO:0000256" key="6">
    <source>
        <dbReference type="SAM" id="Phobius"/>
    </source>
</evidence>
<evidence type="ECO:0000313" key="9">
    <source>
        <dbReference type="Proteomes" id="UP001066276"/>
    </source>
</evidence>
<dbReference type="InterPro" id="IPR007110">
    <property type="entry name" value="Ig-like_dom"/>
</dbReference>
<dbReference type="EMBL" id="JANPWB010000005">
    <property type="protein sequence ID" value="KAJ1186084.1"/>
    <property type="molecule type" value="Genomic_DNA"/>
</dbReference>
<name>A0AAV7UDL0_PLEWA</name>
<keyword evidence="4" id="KW-0325">Glycoprotein</keyword>
<evidence type="ECO:0000256" key="5">
    <source>
        <dbReference type="ARBA" id="ARBA00023319"/>
    </source>
</evidence>
<dbReference type="GO" id="GO:0005886">
    <property type="term" value="C:plasma membrane"/>
    <property type="evidence" value="ECO:0007669"/>
    <property type="project" value="TreeGrafter"/>
</dbReference>
<evidence type="ECO:0000256" key="3">
    <source>
        <dbReference type="ARBA" id="ARBA00023157"/>
    </source>
</evidence>
<sequence length="283" mass="31124">MPQEIPLLTIPLAWKTGHGKATGKATMDSQTFRAMFRFAYALAILLSTCEASGAGVSINGHNVDATLPLTTGTSLSLRCSAEGNTIDEELVWYRNDGLLDLKPENKINHSEVCIPNVSTSDNEVSFTCLLKSNSSAKVTVVLDVLFPPILSGETSLTVEEGSDVDLNCNVQANPQPEMTWRQANGTLVLKKHRFTQRRTSDFFQLSINKAEKSDSGTYICEAYVSHNITTRDFYLVVEDKKPVFPLEAIIAAVVVVVLTIVFGIFARREKIFKCFKKPVSTAL</sequence>
<evidence type="ECO:0000256" key="4">
    <source>
        <dbReference type="ARBA" id="ARBA00023180"/>
    </source>
</evidence>
<dbReference type="SMART" id="SM00408">
    <property type="entry name" value="IGc2"/>
    <property type="match status" value="2"/>
</dbReference>